<dbReference type="EMBL" id="JANJQO010000067">
    <property type="protein sequence ID" value="KAJ2982611.1"/>
    <property type="molecule type" value="Genomic_DNA"/>
</dbReference>
<name>A0ACC1NVL5_9HYPO</name>
<sequence>MSNTQDNDARVDLGYCDLKLTEIDAQYGPDETRACLGCWGLYVVRASFAAGDDQRVAGAMSKLDSALAMTIKEMRSLAEPLNPGFIATDAEVMRRFHNILIDDAQLHDATIDEVRSYVLSNLDRLPDSFTLNEWSNLYFNKSYEWVKFVDVEDHWLYRGHGVSDIAADEAEDGLDWPFYIGG</sequence>
<dbReference type="Proteomes" id="UP001143910">
    <property type="component" value="Unassembled WGS sequence"/>
</dbReference>
<protein>
    <submittedName>
        <fullName evidence="1">Uncharacterized protein</fullName>
    </submittedName>
</protein>
<proteinExistence type="predicted"/>
<comment type="caution">
    <text evidence="1">The sequence shown here is derived from an EMBL/GenBank/DDBJ whole genome shotgun (WGS) entry which is preliminary data.</text>
</comment>
<accession>A0ACC1NVL5</accession>
<evidence type="ECO:0000313" key="1">
    <source>
        <dbReference type="EMBL" id="KAJ2982611.1"/>
    </source>
</evidence>
<keyword evidence="2" id="KW-1185">Reference proteome</keyword>
<reference evidence="1" key="1">
    <citation type="submission" date="2022-08" db="EMBL/GenBank/DDBJ databases">
        <title>Genome Sequence of Lecanicillium fungicola.</title>
        <authorList>
            <person name="Buettner E."/>
        </authorList>
    </citation>
    <scope>NUCLEOTIDE SEQUENCE</scope>
    <source>
        <strain evidence="1">Babe33</strain>
    </source>
</reference>
<gene>
    <name evidence="1" type="ORF">NQ176_g1275</name>
</gene>
<organism evidence="1 2">
    <name type="scientific">Zarea fungicola</name>
    <dbReference type="NCBI Taxonomy" id="93591"/>
    <lineage>
        <taxon>Eukaryota</taxon>
        <taxon>Fungi</taxon>
        <taxon>Dikarya</taxon>
        <taxon>Ascomycota</taxon>
        <taxon>Pezizomycotina</taxon>
        <taxon>Sordariomycetes</taxon>
        <taxon>Hypocreomycetidae</taxon>
        <taxon>Hypocreales</taxon>
        <taxon>Cordycipitaceae</taxon>
        <taxon>Zarea</taxon>
    </lineage>
</organism>
<evidence type="ECO:0000313" key="2">
    <source>
        <dbReference type="Proteomes" id="UP001143910"/>
    </source>
</evidence>